<dbReference type="AlphaFoldDB" id="A0A3B0TXZ2"/>
<feature type="transmembrane region" description="Helical" evidence="1">
    <location>
        <begin position="237"/>
        <end position="258"/>
    </location>
</feature>
<organism evidence="2">
    <name type="scientific">hydrothermal vent metagenome</name>
    <dbReference type="NCBI Taxonomy" id="652676"/>
    <lineage>
        <taxon>unclassified sequences</taxon>
        <taxon>metagenomes</taxon>
        <taxon>ecological metagenomes</taxon>
    </lineage>
</organism>
<accession>A0A3B0TXZ2</accession>
<keyword evidence="1" id="KW-1133">Transmembrane helix</keyword>
<proteinExistence type="predicted"/>
<protein>
    <recommendedName>
        <fullName evidence="3">Transmembrane protein co-occuring with sulfite exporter TauE/SafE</fullName>
    </recommendedName>
</protein>
<gene>
    <name evidence="2" type="ORF">MNBD_ALPHA12-1980</name>
</gene>
<evidence type="ECO:0000313" key="2">
    <source>
        <dbReference type="EMBL" id="VAW19232.1"/>
    </source>
</evidence>
<dbReference type="Pfam" id="PF09608">
    <property type="entry name" value="Alph_Pro_TM"/>
    <property type="match status" value="1"/>
</dbReference>
<keyword evidence="1" id="KW-0812">Transmembrane</keyword>
<keyword evidence="1" id="KW-0472">Membrane</keyword>
<sequence>MARGLIKMAPLALIFALSGVFIQPTLAQRLVSKLSDQEISINSTFAGENMTLFGNVEPPIGQSQKTINGPFDIVITVQGPSVTRVVRRKERQLGVWLNARHVTFSSVPSFFHIMATGRLDNIATNATFSKLGITIESQIRGPDTTAETEVELFRKQLIRLMSETKMFGIDEHRVSFLSETFYTAQIILPANVPNGTYLAKTYVFKNGVVIDQRAERFFVRTTGVERFISKASRDFPLAYGVAVVLLALFTGWLGGVAFRR</sequence>
<name>A0A3B0TXZ2_9ZZZZ</name>
<evidence type="ECO:0000256" key="1">
    <source>
        <dbReference type="SAM" id="Phobius"/>
    </source>
</evidence>
<dbReference type="EMBL" id="UOEO01000102">
    <property type="protein sequence ID" value="VAW19232.1"/>
    <property type="molecule type" value="Genomic_DNA"/>
</dbReference>
<reference evidence="2" key="1">
    <citation type="submission" date="2018-06" db="EMBL/GenBank/DDBJ databases">
        <authorList>
            <person name="Zhirakovskaya E."/>
        </authorList>
    </citation>
    <scope>NUCLEOTIDE SEQUENCE</scope>
</reference>
<evidence type="ECO:0008006" key="3">
    <source>
        <dbReference type="Google" id="ProtNLM"/>
    </source>
</evidence>
<dbReference type="InterPro" id="IPR019088">
    <property type="entry name" value="CHP02186-rel_TM"/>
</dbReference>